<name>F6R7R7_CIOIN</name>
<proteinExistence type="inferred from homology"/>
<dbReference type="HOGENOM" id="CLU_027965_0_2_1"/>
<dbReference type="Pfam" id="PF00022">
    <property type="entry name" value="Actin"/>
    <property type="match status" value="1"/>
</dbReference>
<dbReference type="Gene3D" id="3.90.640.10">
    <property type="entry name" value="Actin, Chain A, domain 4"/>
    <property type="match status" value="1"/>
</dbReference>
<dbReference type="Gene3D" id="3.30.420.40">
    <property type="match status" value="2"/>
</dbReference>
<reference evidence="2" key="2">
    <citation type="journal article" date="2008" name="Genome Biol.">
        <title>Improved genome assembly and evidence-based global gene model set for the chordate Ciona intestinalis: new insight into intron and operon populations.</title>
        <authorList>
            <person name="Satou Y."/>
            <person name="Mineta K."/>
            <person name="Ogasawara M."/>
            <person name="Sasakura Y."/>
            <person name="Shoguchi E."/>
            <person name="Ueno K."/>
            <person name="Yamada L."/>
            <person name="Matsumoto J."/>
            <person name="Wasserscheid J."/>
            <person name="Dewar K."/>
            <person name="Wiley G.B."/>
            <person name="Macmil S.L."/>
            <person name="Roe B.A."/>
            <person name="Zeller R.W."/>
            <person name="Hastings K.E."/>
            <person name="Lemaire P."/>
            <person name="Lindquist E."/>
            <person name="Endo T."/>
            <person name="Hotta K."/>
            <person name="Inaba K."/>
        </authorList>
    </citation>
    <scope>NUCLEOTIDE SEQUENCE [LARGE SCALE GENOMIC DNA]</scope>
    <source>
        <strain evidence="2">wild type</strain>
    </source>
</reference>
<dbReference type="InterPro" id="IPR004000">
    <property type="entry name" value="Actin"/>
</dbReference>
<dbReference type="EMBL" id="EAAA01001776">
    <property type="status" value="NOT_ANNOTATED_CDS"/>
    <property type="molecule type" value="Genomic_DNA"/>
</dbReference>
<dbReference type="PRINTS" id="PR00190">
    <property type="entry name" value="ACTIN"/>
</dbReference>
<comment type="similarity">
    <text evidence="1">Belongs to the actin family.</text>
</comment>
<keyword evidence="3" id="KW-1185">Reference proteome</keyword>
<protein>
    <submittedName>
        <fullName evidence="2">Uncharacterized protein</fullName>
    </submittedName>
</protein>
<sequence>MLNEADSEIILDVGSGYCKAGFSHEDVPSVVFPTIVGRPISEDVLPGVALDEKFIGNEAKLRKDALTFSAPVRRGIVQNWDEWMGVVDHVLNMEMKIERDDFGIVLPQPTTTNRESLEKIAEMIFEIPKVNRIFLARSAPMALHAFGMTSGLLVSIGHDVSSCVPVLQGNVLEEGIRELNIGGSDITQTLKMLMKEQKPTLSSFRNFFHDDITKAMMERLCYVMVNENRDSRTSPRPRTYSLPTGGTVNLGRERFLAPEILFKPGLFGDTSNAKGLQEICCESIEALRTNKGEEEAKSLCQNVVLVGGTSLLPGIPERLKSELVHLLPWLSENEITVQAPQRRQYAVWRGAAQMASLNSTKSRWTTRQDFEKYGPSVVHRKYL</sequence>
<dbReference type="InParanoid" id="F6R7R7"/>
<dbReference type="Proteomes" id="UP000008144">
    <property type="component" value="Chromosome 3"/>
</dbReference>
<dbReference type="PANTHER" id="PTHR11937">
    <property type="entry name" value="ACTIN"/>
    <property type="match status" value="1"/>
</dbReference>
<dbReference type="SUPFAM" id="SSF53067">
    <property type="entry name" value="Actin-like ATPase domain"/>
    <property type="match status" value="2"/>
</dbReference>
<dbReference type="InterPro" id="IPR043129">
    <property type="entry name" value="ATPase_NBD"/>
</dbReference>
<reference evidence="3" key="1">
    <citation type="journal article" date="2002" name="Science">
        <title>The draft genome of Ciona intestinalis: insights into chordate and vertebrate origins.</title>
        <authorList>
            <person name="Dehal P."/>
            <person name="Satou Y."/>
            <person name="Campbell R.K."/>
            <person name="Chapman J."/>
            <person name="Degnan B."/>
            <person name="De Tomaso A."/>
            <person name="Davidson B."/>
            <person name="Di Gregorio A."/>
            <person name="Gelpke M."/>
            <person name="Goodstein D.M."/>
            <person name="Harafuji N."/>
            <person name="Hastings K.E."/>
            <person name="Ho I."/>
            <person name="Hotta K."/>
            <person name="Huang W."/>
            <person name="Kawashima T."/>
            <person name="Lemaire P."/>
            <person name="Martinez D."/>
            <person name="Meinertzhagen I.A."/>
            <person name="Necula S."/>
            <person name="Nonaka M."/>
            <person name="Putnam N."/>
            <person name="Rash S."/>
            <person name="Saiga H."/>
            <person name="Satake M."/>
            <person name="Terry A."/>
            <person name="Yamada L."/>
            <person name="Wang H.G."/>
            <person name="Awazu S."/>
            <person name="Azumi K."/>
            <person name="Boore J."/>
            <person name="Branno M."/>
            <person name="Chin-Bow S."/>
            <person name="DeSantis R."/>
            <person name="Doyle S."/>
            <person name="Francino P."/>
            <person name="Keys D.N."/>
            <person name="Haga S."/>
            <person name="Hayashi H."/>
            <person name="Hino K."/>
            <person name="Imai K.S."/>
            <person name="Inaba K."/>
            <person name="Kano S."/>
            <person name="Kobayashi K."/>
            <person name="Kobayashi M."/>
            <person name="Lee B.I."/>
            <person name="Makabe K.W."/>
            <person name="Manohar C."/>
            <person name="Matassi G."/>
            <person name="Medina M."/>
            <person name="Mochizuki Y."/>
            <person name="Mount S."/>
            <person name="Morishita T."/>
            <person name="Miura S."/>
            <person name="Nakayama A."/>
            <person name="Nishizaka S."/>
            <person name="Nomoto H."/>
            <person name="Ohta F."/>
            <person name="Oishi K."/>
            <person name="Rigoutsos I."/>
            <person name="Sano M."/>
            <person name="Sasaki A."/>
            <person name="Sasakura Y."/>
            <person name="Shoguchi E."/>
            <person name="Shin-i T."/>
            <person name="Spagnuolo A."/>
            <person name="Stainier D."/>
            <person name="Suzuki M.M."/>
            <person name="Tassy O."/>
            <person name="Takatori N."/>
            <person name="Tokuoka M."/>
            <person name="Yagi K."/>
            <person name="Yoshizaki F."/>
            <person name="Wada S."/>
            <person name="Zhang C."/>
            <person name="Hyatt P.D."/>
            <person name="Larimer F."/>
            <person name="Detter C."/>
            <person name="Doggett N."/>
            <person name="Glavina T."/>
            <person name="Hawkins T."/>
            <person name="Richardson P."/>
            <person name="Lucas S."/>
            <person name="Kohara Y."/>
            <person name="Levine M."/>
            <person name="Satoh N."/>
            <person name="Rokhsar D.S."/>
        </authorList>
    </citation>
    <scope>NUCLEOTIDE SEQUENCE [LARGE SCALE GENOMIC DNA]</scope>
</reference>
<reference evidence="2" key="3">
    <citation type="submission" date="2025-08" db="UniProtKB">
        <authorList>
            <consortium name="Ensembl"/>
        </authorList>
    </citation>
    <scope>IDENTIFICATION</scope>
</reference>
<reference evidence="2" key="4">
    <citation type="submission" date="2025-09" db="UniProtKB">
        <authorList>
            <consortium name="Ensembl"/>
        </authorList>
    </citation>
    <scope>IDENTIFICATION</scope>
</reference>
<evidence type="ECO:0000313" key="2">
    <source>
        <dbReference type="Ensembl" id="ENSCINP00000018335.3"/>
    </source>
</evidence>
<dbReference type="GeneTree" id="ENSGT00940000170518"/>
<organism evidence="2 3">
    <name type="scientific">Ciona intestinalis</name>
    <name type="common">Transparent sea squirt</name>
    <name type="synonym">Ascidia intestinalis</name>
    <dbReference type="NCBI Taxonomy" id="7719"/>
    <lineage>
        <taxon>Eukaryota</taxon>
        <taxon>Metazoa</taxon>
        <taxon>Chordata</taxon>
        <taxon>Tunicata</taxon>
        <taxon>Ascidiacea</taxon>
        <taxon>Phlebobranchia</taxon>
        <taxon>Cionidae</taxon>
        <taxon>Ciona</taxon>
    </lineage>
</organism>
<evidence type="ECO:0000256" key="1">
    <source>
        <dbReference type="RuleBase" id="RU000487"/>
    </source>
</evidence>
<accession>F6R7R7</accession>
<dbReference type="GO" id="GO:0015629">
    <property type="term" value="C:actin cytoskeleton"/>
    <property type="evidence" value="ECO:0000318"/>
    <property type="project" value="GO_Central"/>
</dbReference>
<dbReference type="Ensembl" id="ENSCINT00000018335.3">
    <property type="protein sequence ID" value="ENSCINP00000018335.3"/>
    <property type="gene ID" value="ENSCING00000009028.3"/>
</dbReference>
<dbReference type="SMART" id="SM00268">
    <property type="entry name" value="ACTIN"/>
    <property type="match status" value="1"/>
</dbReference>
<evidence type="ECO:0000313" key="3">
    <source>
        <dbReference type="Proteomes" id="UP000008144"/>
    </source>
</evidence>
<dbReference type="STRING" id="7719.ENSCINP00000018335"/>
<dbReference type="AlphaFoldDB" id="F6R7R7"/>